<sequence>MPFWTGIQKTSVSLKDSDILIQEINTLIEKDAIEPVRQQDAATEPVLSVESSLFRTNFCSESLYKNGFCSSGFSENSKCETSSLSGRLVSSQSKQGSIISRSKEMSPSPNFTRFSYQQRKIKSSTHSKIDISRRAVSFGQGNGLPNSGKNRQTEYGDINSFIRECSVSISLPTITRHNGILHIVNSECTLVHETYSTASPLILETKLSGFFHKDPSYTTSEITSQMVEKFSKHAERPIFSTGSDFCHHNDRCFKSGSSHQDTSNSRIVMSTENSDLSSQSTSFQADCMASINKRFTTEGFSKGVRELLSASWRKGTQKDYCSKFKKFNSWCSTRKIDPDKISLSQIADFLSYLFDSGLQYRTIAGYRSTLSTVLPPIDNFQIGQHPK</sequence>
<dbReference type="InterPro" id="IPR044068">
    <property type="entry name" value="CB"/>
</dbReference>
<reference evidence="3 4" key="1">
    <citation type="submission" date="2020-06" db="EMBL/GenBank/DDBJ databases">
        <authorList>
            <person name="Li R."/>
            <person name="Bekaert M."/>
        </authorList>
    </citation>
    <scope>NUCLEOTIDE SEQUENCE [LARGE SCALE GENOMIC DNA]</scope>
    <source>
        <strain evidence="4">wild</strain>
    </source>
</reference>
<keyword evidence="1" id="KW-0238">DNA-binding</keyword>
<dbReference type="AlphaFoldDB" id="A0A6J8B6Y1"/>
<protein>
    <recommendedName>
        <fullName evidence="2">Core-binding (CB) domain-containing protein</fullName>
    </recommendedName>
</protein>
<evidence type="ECO:0000259" key="2">
    <source>
        <dbReference type="PROSITE" id="PS51900"/>
    </source>
</evidence>
<dbReference type="Proteomes" id="UP000507470">
    <property type="component" value="Unassembled WGS sequence"/>
</dbReference>
<dbReference type="PROSITE" id="PS51900">
    <property type="entry name" value="CB"/>
    <property type="match status" value="1"/>
</dbReference>
<name>A0A6J8B6Y1_MYTCO</name>
<dbReference type="GO" id="GO:0003677">
    <property type="term" value="F:DNA binding"/>
    <property type="evidence" value="ECO:0007669"/>
    <property type="project" value="UniProtKB-KW"/>
</dbReference>
<dbReference type="PANTHER" id="PTHR33066">
    <property type="entry name" value="INTEGRASE_SAM-LIKE_N DOMAIN-CONTAINING PROTEIN"/>
    <property type="match status" value="1"/>
</dbReference>
<keyword evidence="4" id="KW-1185">Reference proteome</keyword>
<dbReference type="OrthoDB" id="7699712at2759"/>
<dbReference type="PANTHER" id="PTHR33066:SF2">
    <property type="entry name" value="FILAGGRIN-2-LIKE"/>
    <property type="match status" value="1"/>
</dbReference>
<dbReference type="Gene3D" id="1.10.150.130">
    <property type="match status" value="1"/>
</dbReference>
<organism evidence="3 4">
    <name type="scientific">Mytilus coruscus</name>
    <name type="common">Sea mussel</name>
    <dbReference type="NCBI Taxonomy" id="42192"/>
    <lineage>
        <taxon>Eukaryota</taxon>
        <taxon>Metazoa</taxon>
        <taxon>Spiralia</taxon>
        <taxon>Lophotrochozoa</taxon>
        <taxon>Mollusca</taxon>
        <taxon>Bivalvia</taxon>
        <taxon>Autobranchia</taxon>
        <taxon>Pteriomorphia</taxon>
        <taxon>Mytilida</taxon>
        <taxon>Mytiloidea</taxon>
        <taxon>Mytilidae</taxon>
        <taxon>Mytilinae</taxon>
        <taxon>Mytilus</taxon>
    </lineage>
</organism>
<proteinExistence type="predicted"/>
<dbReference type="SUPFAM" id="SSF47823">
    <property type="entry name" value="lambda integrase-like, N-terminal domain"/>
    <property type="match status" value="1"/>
</dbReference>
<accession>A0A6J8B6Y1</accession>
<evidence type="ECO:0000313" key="4">
    <source>
        <dbReference type="Proteomes" id="UP000507470"/>
    </source>
</evidence>
<evidence type="ECO:0000256" key="1">
    <source>
        <dbReference type="ARBA" id="ARBA00023125"/>
    </source>
</evidence>
<dbReference type="EMBL" id="CACVKT020002746">
    <property type="protein sequence ID" value="CAC5379702.1"/>
    <property type="molecule type" value="Genomic_DNA"/>
</dbReference>
<evidence type="ECO:0000313" key="3">
    <source>
        <dbReference type="EMBL" id="CAC5379702.1"/>
    </source>
</evidence>
<feature type="domain" description="Core-binding (CB)" evidence="2">
    <location>
        <begin position="298"/>
        <end position="378"/>
    </location>
</feature>
<gene>
    <name evidence="3" type="ORF">MCOR_15740</name>
</gene>
<dbReference type="InterPro" id="IPR010998">
    <property type="entry name" value="Integrase_recombinase_N"/>
</dbReference>